<accession>A0A345E7T9</accession>
<keyword evidence="2" id="KW-1185">Reference proteome</keyword>
<sequence length="123" mass="13630">MTLSISTDRTWDFLGTEPDELSISVKDDRFTVDGRGHLEWDCDRFALAHILVDDRTAEVYVEAAPNDACRTSDNDEGRGPWLTPFTVTGRFVGGRPDALEVHLEGQYIEGDGPRGGAFARTDL</sequence>
<name>A0A345E7T9_9EURY</name>
<reference evidence="1 2" key="1">
    <citation type="submission" date="2018-07" db="EMBL/GenBank/DDBJ databases">
        <title>Genome sequences of Haloplanus sp. CBA1113.</title>
        <authorList>
            <person name="Kim Y.B."/>
            <person name="Roh S.W."/>
        </authorList>
    </citation>
    <scope>NUCLEOTIDE SEQUENCE [LARGE SCALE GENOMIC DNA]</scope>
    <source>
        <strain evidence="1 2">CBA1113</strain>
        <plasmid evidence="1 2">pCBA1113-01</plasmid>
    </source>
</reference>
<organism evidence="1 2">
    <name type="scientific">Haloplanus rubicundus</name>
    <dbReference type="NCBI Taxonomy" id="1547898"/>
    <lineage>
        <taxon>Archaea</taxon>
        <taxon>Methanobacteriati</taxon>
        <taxon>Methanobacteriota</taxon>
        <taxon>Stenosarchaea group</taxon>
        <taxon>Halobacteria</taxon>
        <taxon>Halobacteriales</taxon>
        <taxon>Haloferacaceae</taxon>
        <taxon>Haloplanus</taxon>
    </lineage>
</organism>
<evidence type="ECO:0000313" key="1">
    <source>
        <dbReference type="EMBL" id="AXG08261.1"/>
    </source>
</evidence>
<evidence type="ECO:0000313" key="2">
    <source>
        <dbReference type="Proteomes" id="UP000253273"/>
    </source>
</evidence>
<dbReference type="AlphaFoldDB" id="A0A345E7T9"/>
<keyword evidence="1" id="KW-0614">Plasmid</keyword>
<gene>
    <name evidence="1" type="ORF">DU500_17370</name>
</gene>
<dbReference type="EMBL" id="CP031151">
    <property type="protein sequence ID" value="AXG08261.1"/>
    <property type="molecule type" value="Genomic_DNA"/>
</dbReference>
<dbReference type="Proteomes" id="UP000253273">
    <property type="component" value="Plasmid pCBA1113-01"/>
</dbReference>
<geneLocation type="plasmid" evidence="1 2">
    <name>pCBA1113-01</name>
</geneLocation>
<dbReference type="KEGG" id="haj:DU500_17370"/>
<protein>
    <submittedName>
        <fullName evidence="1">Uncharacterized protein</fullName>
    </submittedName>
</protein>
<proteinExistence type="predicted"/>